<evidence type="ECO:0000256" key="9">
    <source>
        <dbReference type="ARBA" id="ARBA00022857"/>
    </source>
</evidence>
<dbReference type="EC" id="1.3.1.83" evidence="5"/>
<dbReference type="GO" id="GO:0006108">
    <property type="term" value="P:malate metabolic process"/>
    <property type="evidence" value="ECO:0007669"/>
    <property type="project" value="InterPro"/>
</dbReference>
<keyword evidence="11" id="KW-0520">NAD</keyword>
<evidence type="ECO:0000313" key="23">
    <source>
        <dbReference type="Proteomes" id="UP000250321"/>
    </source>
</evidence>
<dbReference type="GO" id="GO:0030060">
    <property type="term" value="F:L-malate dehydrogenase (NAD+) activity"/>
    <property type="evidence" value="ECO:0007669"/>
    <property type="project" value="UniProtKB-EC"/>
</dbReference>
<accession>A0A314XLI9</accession>
<evidence type="ECO:0000259" key="21">
    <source>
        <dbReference type="Pfam" id="PF02866"/>
    </source>
</evidence>
<evidence type="ECO:0000256" key="16">
    <source>
        <dbReference type="ARBA" id="ARBA00048313"/>
    </source>
</evidence>
<comment type="similarity">
    <text evidence="3">Belongs to the LDH/MDH superfamily. MDH type 1 family.</text>
</comment>
<comment type="function">
    <text evidence="17">Catalyzes the reduction of geranylgeranyl diphosphate to phytyl diphosphate, providing phytol for both tocopherol and chlorophyll synthesis.</text>
</comment>
<comment type="catalytic activity">
    <reaction evidence="15">
        <text>phytyl diphosphate + 3 NADP(+) = geranylgeranyl diphosphate + 3 NADPH + 3 H(+)</text>
        <dbReference type="Rhea" id="RHEA:26229"/>
        <dbReference type="ChEBI" id="CHEBI:15378"/>
        <dbReference type="ChEBI" id="CHEBI:57533"/>
        <dbReference type="ChEBI" id="CHEBI:57783"/>
        <dbReference type="ChEBI" id="CHEBI:58349"/>
        <dbReference type="ChEBI" id="CHEBI:75434"/>
        <dbReference type="EC" id="1.3.1.83"/>
    </reaction>
</comment>
<dbReference type="InterPro" id="IPR001236">
    <property type="entry name" value="Lactate/malate_DH_N"/>
</dbReference>
<dbReference type="InterPro" id="IPR010253">
    <property type="entry name" value="BchP_ChlP_pln/prok"/>
</dbReference>
<reference evidence="22 23" key="1">
    <citation type="submission" date="2018-02" db="EMBL/GenBank/DDBJ databases">
        <title>Draft genome of wild Prunus yedoensis var. nudiflora.</title>
        <authorList>
            <person name="Baek S."/>
            <person name="Kim J.-H."/>
            <person name="Choi K."/>
            <person name="Kim G.-B."/>
            <person name="Cho A."/>
            <person name="Jang H."/>
            <person name="Shin C.-H."/>
            <person name="Yu H.-J."/>
            <person name="Mun J.-H."/>
        </authorList>
    </citation>
    <scope>NUCLEOTIDE SEQUENCE [LARGE SCALE GENOMIC DNA]</scope>
    <source>
        <strain evidence="23">cv. Jeju island</strain>
        <tissue evidence="22">Leaf</tissue>
    </source>
</reference>
<dbReference type="GO" id="GO:0006099">
    <property type="term" value="P:tricarboxylic acid cycle"/>
    <property type="evidence" value="ECO:0007669"/>
    <property type="project" value="UniProtKB-KW"/>
</dbReference>
<sequence length="903" mass="97477">MASIALKSFIGLRQASSEKPHFTIQAKPISLNPSNHRRLQVNAAKTSPKVTGRNLRVAVVGGGPAGGAAAETLAKGGIETFLIERKMDNCKPCGGAIPLCMVGEFDLPLDIIDRRVTKMKMISPSNVAVDIGQTLKPHEYIGMVRREVLDQYLRNRASENGATVINGLFLKMEPGDGEAPYVLHYTEYDGKVGGAGVKKSLEVDAVIGADGANSRVAKSIDAGDYEYAIAFQERIKIPDDKMVYYENLAEMYVGDDVSPDFYGWVFPKCDHVAVGTGTVTHKGDIKKFQLATRNRAKDKILGGKILRVEAHPIPEHPRPRRLAGRVALVGDAAGYVTKCSGEGIYFAAKSGRMCAEAIVEGSENGKRMVNEADLRKYLEKWDKTYWPTYKVLDVLQKVFYRSNPAREAFVEMCADEYVQKMTFDSYLYKRVVPGNPWEDLKLAVNTIGSLIGLRPIGGVFNELHKQNPRRAKTPFSLSLLYILSSQYFASPNSRLRELCSRWPSASSRVCEMAATSAAAIFSIGTTCSLGHKAVSFPQSKPCALRFNSQNPLKSSFNGLKATTSLACESETSFLGKETTAALRASFALKAHKGATVVQTPFQPQASYKVAVLGAAGGIANVKGVAADLSHCNTPSQVLDFTGASELANSLKGVDVVVIPAGVPRKPGMTRDDLFNINAGIVKNLVEAVADNCPEAFIHIISNPVNSTVPIAAEVLKKKGVYNPKKLFGVTTLDVVRANTFVAQKKNLKLIDVDVPVVGGHAGITILPLLSKTKPSVSLTDEEIEKLTVRIQNAGTEVVEAKAGAGSATLSMAYAAARFVESSLRALDGDGDVYECSYVESDLTELPFFASRVKLGRKGVEALIPSDLQGLTEYELKALEALKPELKASIEKGIAFANKQAVTA</sequence>
<evidence type="ECO:0000256" key="6">
    <source>
        <dbReference type="ARBA" id="ARBA00012995"/>
    </source>
</evidence>
<comment type="catalytic activity">
    <reaction evidence="16">
        <text>(S)-malate + NAD(+) = oxaloacetate + NADH + H(+)</text>
        <dbReference type="Rhea" id="RHEA:21432"/>
        <dbReference type="ChEBI" id="CHEBI:15378"/>
        <dbReference type="ChEBI" id="CHEBI:15589"/>
        <dbReference type="ChEBI" id="CHEBI:16452"/>
        <dbReference type="ChEBI" id="CHEBI:57540"/>
        <dbReference type="ChEBI" id="CHEBI:57945"/>
        <dbReference type="EC" id="1.1.1.37"/>
    </reaction>
</comment>
<dbReference type="AlphaFoldDB" id="A0A314XLI9"/>
<dbReference type="InterPro" id="IPR050407">
    <property type="entry name" value="Geranylgeranyl_reductase"/>
</dbReference>
<dbReference type="SUPFAM" id="SSF56327">
    <property type="entry name" value="LDH C-terminal domain-like"/>
    <property type="match status" value="1"/>
</dbReference>
<dbReference type="EC" id="1.1.1.37" evidence="6"/>
<evidence type="ECO:0000256" key="8">
    <source>
        <dbReference type="ARBA" id="ARBA00022532"/>
    </source>
</evidence>
<keyword evidence="9" id="KW-0521">NADP</keyword>
<comment type="caution">
    <text evidence="22">The sequence shown here is derived from an EMBL/GenBank/DDBJ whole genome shotgun (WGS) entry which is preliminary data.</text>
</comment>
<evidence type="ECO:0000256" key="12">
    <source>
        <dbReference type="ARBA" id="ARBA00023171"/>
    </source>
</evidence>
<dbReference type="InterPro" id="IPR036188">
    <property type="entry name" value="FAD/NAD-bd_sf"/>
</dbReference>
<dbReference type="Pfam" id="PF02866">
    <property type="entry name" value="Ldh_1_C"/>
    <property type="match status" value="1"/>
</dbReference>
<dbReference type="InterPro" id="IPR015955">
    <property type="entry name" value="Lactate_DH/Glyco_Ohase_4_C"/>
</dbReference>
<evidence type="ECO:0000256" key="7">
    <source>
        <dbReference type="ARBA" id="ARBA00022531"/>
    </source>
</evidence>
<evidence type="ECO:0000256" key="14">
    <source>
        <dbReference type="ARBA" id="ARBA00033069"/>
    </source>
</evidence>
<dbReference type="OrthoDB" id="4069699at2759"/>
<dbReference type="GO" id="GO:0045550">
    <property type="term" value="F:geranylgeranyl reductase activity"/>
    <property type="evidence" value="ECO:0007669"/>
    <property type="project" value="InterPro"/>
</dbReference>
<dbReference type="FunFam" id="3.50.50.60:FF:000083">
    <property type="entry name" value="Geranylgeranyl diphosphate reductase"/>
    <property type="match status" value="1"/>
</dbReference>
<evidence type="ECO:0000256" key="17">
    <source>
        <dbReference type="ARBA" id="ARBA00058147"/>
    </source>
</evidence>
<gene>
    <name evidence="22" type="ORF">Pyn_31171</name>
</gene>
<dbReference type="GO" id="GO:0071949">
    <property type="term" value="F:FAD binding"/>
    <property type="evidence" value="ECO:0007669"/>
    <property type="project" value="InterPro"/>
</dbReference>
<dbReference type="PRINTS" id="PR00420">
    <property type="entry name" value="RNGMNOXGNASE"/>
</dbReference>
<evidence type="ECO:0000256" key="18">
    <source>
        <dbReference type="ARBA" id="ARBA00067953"/>
    </source>
</evidence>
<dbReference type="InterPro" id="IPR010097">
    <property type="entry name" value="Malate_DH_type1"/>
</dbReference>
<keyword evidence="7" id="KW-0602">Photosynthesis</keyword>
<feature type="domain" description="Lactate/malate dehydrogenase C-terminal" evidence="21">
    <location>
        <begin position="730"/>
        <end position="895"/>
    </location>
</feature>
<dbReference type="NCBIfam" id="TIGR02028">
    <property type="entry name" value="ChlP"/>
    <property type="match status" value="1"/>
</dbReference>
<dbReference type="NCBIfam" id="TIGR01772">
    <property type="entry name" value="MDH_euk_gproteo"/>
    <property type="match status" value="1"/>
</dbReference>
<dbReference type="FunFam" id="3.40.50.720:FF:000268">
    <property type="entry name" value="Malate dehydrogenase"/>
    <property type="match status" value="1"/>
</dbReference>
<dbReference type="InterPro" id="IPR011777">
    <property type="entry name" value="Geranylgeranyl_Rdtase_fam"/>
</dbReference>
<evidence type="ECO:0000256" key="2">
    <source>
        <dbReference type="ARBA" id="ARBA00006632"/>
    </source>
</evidence>
<dbReference type="NCBIfam" id="TIGR02023">
    <property type="entry name" value="BchP-ChlP"/>
    <property type="match status" value="1"/>
</dbReference>
<comment type="similarity">
    <text evidence="2">Belongs to the geranylgeranyl reductase family. ChlP subfamily.</text>
</comment>
<dbReference type="PANTHER" id="PTHR42685">
    <property type="entry name" value="GERANYLGERANYL DIPHOSPHATE REDUCTASE"/>
    <property type="match status" value="1"/>
</dbReference>
<evidence type="ECO:0000256" key="10">
    <source>
        <dbReference type="ARBA" id="ARBA00023002"/>
    </source>
</evidence>
<evidence type="ECO:0000256" key="3">
    <source>
        <dbReference type="ARBA" id="ARBA00008824"/>
    </source>
</evidence>
<protein>
    <recommendedName>
        <fullName evidence="18">Geranylgeranyl diphosphate reductase, chloroplastic</fullName>
        <ecNumber evidence="6">1.1.1.37</ecNumber>
        <ecNumber evidence="5">1.3.1.83</ecNumber>
    </recommendedName>
    <alternativeName>
        <fullName evidence="14">Geranylgeranyl reductase</fullName>
    </alternativeName>
</protein>
<proteinExistence type="inferred from homology"/>
<dbReference type="PANTHER" id="PTHR42685:SF4">
    <property type="entry name" value="GERANYLGERANYL DIPHOSPHATE REDUCTASE, CHLOROPLASTIC"/>
    <property type="match status" value="1"/>
</dbReference>
<evidence type="ECO:0000256" key="1">
    <source>
        <dbReference type="ARBA" id="ARBA00005173"/>
    </source>
</evidence>
<dbReference type="InterPro" id="IPR022383">
    <property type="entry name" value="Lactate/malate_DH_C"/>
</dbReference>
<keyword evidence="10" id="KW-0560">Oxidoreductase</keyword>
<keyword evidence="23" id="KW-1185">Reference proteome</keyword>
<dbReference type="Gene3D" id="3.50.50.60">
    <property type="entry name" value="FAD/NAD(P)-binding domain"/>
    <property type="match status" value="1"/>
</dbReference>
<name>A0A314XLI9_PRUYE</name>
<dbReference type="Pfam" id="PF01494">
    <property type="entry name" value="FAD_binding_3"/>
    <property type="match status" value="1"/>
</dbReference>
<dbReference type="GO" id="GO:0015979">
    <property type="term" value="P:photosynthesis"/>
    <property type="evidence" value="ECO:0007669"/>
    <property type="project" value="UniProtKB-KW"/>
</dbReference>
<dbReference type="NCBIfam" id="TIGR02032">
    <property type="entry name" value="GG-red-SF"/>
    <property type="match status" value="1"/>
</dbReference>
<evidence type="ECO:0000259" key="20">
    <source>
        <dbReference type="Pfam" id="PF01494"/>
    </source>
</evidence>
<dbReference type="Gene3D" id="3.90.110.10">
    <property type="entry name" value="Lactate dehydrogenase/glycoside hydrolase, family 4, C-terminal"/>
    <property type="match status" value="1"/>
</dbReference>
<evidence type="ECO:0000259" key="19">
    <source>
        <dbReference type="Pfam" id="PF00056"/>
    </source>
</evidence>
<dbReference type="InterPro" id="IPR011774">
    <property type="entry name" value="Geranylgeranyl_Rdtase_pln/cyn"/>
</dbReference>
<dbReference type="InterPro" id="IPR001252">
    <property type="entry name" value="Malate_DH_AS"/>
</dbReference>
<dbReference type="Proteomes" id="UP000250321">
    <property type="component" value="Unassembled WGS sequence"/>
</dbReference>
<dbReference type="GO" id="GO:0102067">
    <property type="term" value="F:geranylgeranyl diphosphate reductase activity"/>
    <property type="evidence" value="ECO:0007669"/>
    <property type="project" value="UniProtKB-EC"/>
</dbReference>
<dbReference type="Pfam" id="PF00056">
    <property type="entry name" value="Ldh_1_N"/>
    <property type="match status" value="1"/>
</dbReference>
<dbReference type="GO" id="GO:0009535">
    <property type="term" value="C:chloroplast thylakoid membrane"/>
    <property type="evidence" value="ECO:0007669"/>
    <property type="project" value="TreeGrafter"/>
</dbReference>
<comment type="subunit">
    <text evidence="4">Homodimer.</text>
</comment>
<comment type="pathway">
    <text evidence="13">Cofactor biosynthesis; tocopherol biosynthesis.</text>
</comment>
<evidence type="ECO:0000256" key="5">
    <source>
        <dbReference type="ARBA" id="ARBA00012380"/>
    </source>
</evidence>
<dbReference type="PROSITE" id="PS00068">
    <property type="entry name" value="MDH"/>
    <property type="match status" value="1"/>
</dbReference>
<feature type="domain" description="Lactate/malate dehydrogenase N-terminal" evidence="19">
    <location>
        <begin position="620"/>
        <end position="728"/>
    </location>
</feature>
<dbReference type="CDD" id="cd01337">
    <property type="entry name" value="MDH_glyoxysomal_mitochondrial"/>
    <property type="match status" value="1"/>
</dbReference>
<evidence type="ECO:0000313" key="22">
    <source>
        <dbReference type="EMBL" id="PQP93116.1"/>
    </source>
</evidence>
<dbReference type="InterPro" id="IPR036291">
    <property type="entry name" value="NAD(P)-bd_dom_sf"/>
</dbReference>
<keyword evidence="12" id="KW-0149">Chlorophyll biosynthesis</keyword>
<feature type="domain" description="FAD-binding" evidence="20">
    <location>
        <begin position="56"/>
        <end position="88"/>
    </location>
</feature>
<dbReference type="EMBL" id="PJQY01002491">
    <property type="protein sequence ID" value="PQP93116.1"/>
    <property type="molecule type" value="Genomic_DNA"/>
</dbReference>
<organism evidence="22 23">
    <name type="scientific">Prunus yedoensis var. nudiflora</name>
    <dbReference type="NCBI Taxonomy" id="2094558"/>
    <lineage>
        <taxon>Eukaryota</taxon>
        <taxon>Viridiplantae</taxon>
        <taxon>Streptophyta</taxon>
        <taxon>Embryophyta</taxon>
        <taxon>Tracheophyta</taxon>
        <taxon>Spermatophyta</taxon>
        <taxon>Magnoliopsida</taxon>
        <taxon>eudicotyledons</taxon>
        <taxon>Gunneridae</taxon>
        <taxon>Pentapetalae</taxon>
        <taxon>rosids</taxon>
        <taxon>fabids</taxon>
        <taxon>Rosales</taxon>
        <taxon>Rosaceae</taxon>
        <taxon>Amygdaloideae</taxon>
        <taxon>Amygdaleae</taxon>
        <taxon>Prunus</taxon>
    </lineage>
</organism>
<dbReference type="Gene3D" id="3.40.50.720">
    <property type="entry name" value="NAD(P)-binding Rossmann-like Domain"/>
    <property type="match status" value="1"/>
</dbReference>
<keyword evidence="8" id="KW-0816">Tricarboxylic acid cycle</keyword>
<evidence type="ECO:0000256" key="11">
    <source>
        <dbReference type="ARBA" id="ARBA00023027"/>
    </source>
</evidence>
<evidence type="ECO:0000256" key="15">
    <source>
        <dbReference type="ARBA" id="ARBA00047837"/>
    </source>
</evidence>
<dbReference type="STRING" id="2094558.A0A314XLI9"/>
<evidence type="ECO:0000256" key="13">
    <source>
        <dbReference type="ARBA" id="ARBA00024015"/>
    </source>
</evidence>
<comment type="pathway">
    <text evidence="1">Porphyrin-containing compound metabolism; chlorophyll biosynthesis.</text>
</comment>
<dbReference type="SUPFAM" id="SSF51735">
    <property type="entry name" value="NAD(P)-binding Rossmann-fold domains"/>
    <property type="match status" value="1"/>
</dbReference>
<dbReference type="GO" id="GO:0015995">
    <property type="term" value="P:chlorophyll biosynthetic process"/>
    <property type="evidence" value="ECO:0007669"/>
    <property type="project" value="UniProtKB-KW"/>
</dbReference>
<dbReference type="InterPro" id="IPR002938">
    <property type="entry name" value="FAD-bd"/>
</dbReference>
<dbReference type="FunFam" id="3.90.110.10:FF:000001">
    <property type="entry name" value="Malate dehydrogenase"/>
    <property type="match status" value="1"/>
</dbReference>
<dbReference type="SUPFAM" id="SSF51905">
    <property type="entry name" value="FAD/NAD(P)-binding domain"/>
    <property type="match status" value="1"/>
</dbReference>
<evidence type="ECO:0000256" key="4">
    <source>
        <dbReference type="ARBA" id="ARBA00011738"/>
    </source>
</evidence>